<dbReference type="PANTHER" id="PTHR47326:SF1">
    <property type="entry name" value="HTH PSQ-TYPE DOMAIN-CONTAINING PROTEIN"/>
    <property type="match status" value="1"/>
</dbReference>
<proteinExistence type="predicted"/>
<dbReference type="InterPro" id="IPR036397">
    <property type="entry name" value="RNaseH_sf"/>
</dbReference>
<sequence length="221" mass="25831">MALVRVTSLGSLTKDMSLASVVELKPAWFVMSLLRILKSAKIRPLKIHLHQGLEPGDYQRRMAFLAWLATAREDGNISSMLWTDENRFHNNGTINRHNCHYWSEDNPHWMRETNFQRIWGINVWCGMIDGYIIGPKFYGGTLTGERQRIMGEDFYLFCWQINIKIRILVIVYSSDQISLSKIKTAIRQVTWCSTPLFAFCKEFCNKALRMGSGIEVYRREW</sequence>
<gene>
    <name evidence="1" type="ORF">NQ318_022847</name>
</gene>
<accession>A0AAV8XWI7</accession>
<reference evidence="1" key="1">
    <citation type="journal article" date="2023" name="Insect Mol. Biol.">
        <title>Genome sequencing provides insights into the evolution of gene families encoding plant cell wall-degrading enzymes in longhorned beetles.</title>
        <authorList>
            <person name="Shin N.R."/>
            <person name="Okamura Y."/>
            <person name="Kirsch R."/>
            <person name="Pauchet Y."/>
        </authorList>
    </citation>
    <scope>NUCLEOTIDE SEQUENCE</scope>
    <source>
        <strain evidence="1">AMC_N1</strain>
    </source>
</reference>
<keyword evidence="2" id="KW-1185">Reference proteome</keyword>
<dbReference type="Proteomes" id="UP001162162">
    <property type="component" value="Unassembled WGS sequence"/>
</dbReference>
<dbReference type="Gene3D" id="3.30.420.10">
    <property type="entry name" value="Ribonuclease H-like superfamily/Ribonuclease H"/>
    <property type="match status" value="1"/>
</dbReference>
<evidence type="ECO:0000313" key="1">
    <source>
        <dbReference type="EMBL" id="KAJ8942832.1"/>
    </source>
</evidence>
<dbReference type="EMBL" id="JAPWTK010000312">
    <property type="protein sequence ID" value="KAJ8942832.1"/>
    <property type="molecule type" value="Genomic_DNA"/>
</dbReference>
<organism evidence="1 2">
    <name type="scientific">Aromia moschata</name>
    <dbReference type="NCBI Taxonomy" id="1265417"/>
    <lineage>
        <taxon>Eukaryota</taxon>
        <taxon>Metazoa</taxon>
        <taxon>Ecdysozoa</taxon>
        <taxon>Arthropoda</taxon>
        <taxon>Hexapoda</taxon>
        <taxon>Insecta</taxon>
        <taxon>Pterygota</taxon>
        <taxon>Neoptera</taxon>
        <taxon>Endopterygota</taxon>
        <taxon>Coleoptera</taxon>
        <taxon>Polyphaga</taxon>
        <taxon>Cucujiformia</taxon>
        <taxon>Chrysomeloidea</taxon>
        <taxon>Cerambycidae</taxon>
        <taxon>Cerambycinae</taxon>
        <taxon>Callichromatini</taxon>
        <taxon>Aromia</taxon>
    </lineage>
</organism>
<name>A0AAV8XWI7_9CUCU</name>
<dbReference type="PANTHER" id="PTHR47326">
    <property type="entry name" value="TRANSPOSABLE ELEMENT TC3 TRANSPOSASE-LIKE PROTEIN"/>
    <property type="match status" value="1"/>
</dbReference>
<evidence type="ECO:0000313" key="2">
    <source>
        <dbReference type="Proteomes" id="UP001162162"/>
    </source>
</evidence>
<protein>
    <submittedName>
        <fullName evidence="1">Uncharacterized protein</fullName>
    </submittedName>
</protein>
<dbReference type="GO" id="GO:0003676">
    <property type="term" value="F:nucleic acid binding"/>
    <property type="evidence" value="ECO:0007669"/>
    <property type="project" value="InterPro"/>
</dbReference>
<comment type="caution">
    <text evidence="1">The sequence shown here is derived from an EMBL/GenBank/DDBJ whole genome shotgun (WGS) entry which is preliminary data.</text>
</comment>
<dbReference type="AlphaFoldDB" id="A0AAV8XWI7"/>